<dbReference type="AlphaFoldDB" id="A0A7Z0WPE9"/>
<comment type="caution">
    <text evidence="3">The sequence shown here is derived from an EMBL/GenBank/DDBJ whole genome shotgun (WGS) entry which is preliminary data.</text>
</comment>
<dbReference type="Gene3D" id="3.40.710.10">
    <property type="entry name" value="DD-peptidase/beta-lactamase superfamily"/>
    <property type="match status" value="1"/>
</dbReference>
<proteinExistence type="predicted"/>
<feature type="chain" id="PRO_5038437923" description="Beta-lactamase class A" evidence="2">
    <location>
        <begin position="24"/>
        <end position="290"/>
    </location>
</feature>
<dbReference type="RefSeq" id="WP_075132749.1">
    <property type="nucleotide sequence ID" value="NZ_MSIF01000004.1"/>
</dbReference>
<gene>
    <name evidence="3" type="ORF">BLA60_11125</name>
</gene>
<dbReference type="PROSITE" id="PS51257">
    <property type="entry name" value="PROKAR_LIPOPROTEIN"/>
    <property type="match status" value="1"/>
</dbReference>
<keyword evidence="4" id="KW-1185">Reference proteome</keyword>
<accession>A0A7Z0WPE9</accession>
<name>A0A7Z0WPE9_9PSEU</name>
<dbReference type="InterPro" id="IPR012338">
    <property type="entry name" value="Beta-lactam/transpept-like"/>
</dbReference>
<dbReference type="EMBL" id="MSIF01000004">
    <property type="protein sequence ID" value="OLF11514.1"/>
    <property type="molecule type" value="Genomic_DNA"/>
</dbReference>
<evidence type="ECO:0000313" key="3">
    <source>
        <dbReference type="EMBL" id="OLF11514.1"/>
    </source>
</evidence>
<evidence type="ECO:0000256" key="2">
    <source>
        <dbReference type="SAM" id="SignalP"/>
    </source>
</evidence>
<organism evidence="3 4">
    <name type="scientific">Actinophytocola xinjiangensis</name>
    <dbReference type="NCBI Taxonomy" id="485602"/>
    <lineage>
        <taxon>Bacteria</taxon>
        <taxon>Bacillati</taxon>
        <taxon>Actinomycetota</taxon>
        <taxon>Actinomycetes</taxon>
        <taxon>Pseudonocardiales</taxon>
        <taxon>Pseudonocardiaceae</taxon>
    </lineage>
</organism>
<dbReference type="PANTHER" id="PTHR35333">
    <property type="entry name" value="BETA-LACTAMASE"/>
    <property type="match status" value="1"/>
</dbReference>
<evidence type="ECO:0000313" key="4">
    <source>
        <dbReference type="Proteomes" id="UP000185696"/>
    </source>
</evidence>
<keyword evidence="2" id="KW-0732">Signal</keyword>
<evidence type="ECO:0000256" key="1">
    <source>
        <dbReference type="SAM" id="MobiDB-lite"/>
    </source>
</evidence>
<dbReference type="GO" id="GO:0008800">
    <property type="term" value="F:beta-lactamase activity"/>
    <property type="evidence" value="ECO:0007669"/>
    <property type="project" value="InterPro"/>
</dbReference>
<reference evidence="3 4" key="1">
    <citation type="submission" date="2016-12" db="EMBL/GenBank/DDBJ databases">
        <title>The draft genome sequence of Actinophytocola xinjiangensis.</title>
        <authorList>
            <person name="Wang W."/>
            <person name="Yuan L."/>
        </authorList>
    </citation>
    <scope>NUCLEOTIDE SEQUENCE [LARGE SCALE GENOMIC DNA]</scope>
    <source>
        <strain evidence="3 4">CGMCC 4.4663</strain>
    </source>
</reference>
<dbReference type="PANTHER" id="PTHR35333:SF3">
    <property type="entry name" value="BETA-LACTAMASE-TYPE TRANSPEPTIDASE FOLD CONTAINING PROTEIN"/>
    <property type="match status" value="1"/>
</dbReference>
<dbReference type="SUPFAM" id="SSF56601">
    <property type="entry name" value="beta-lactamase/transpeptidase-like"/>
    <property type="match status" value="1"/>
</dbReference>
<dbReference type="GO" id="GO:0046677">
    <property type="term" value="P:response to antibiotic"/>
    <property type="evidence" value="ECO:0007669"/>
    <property type="project" value="InterPro"/>
</dbReference>
<dbReference type="GO" id="GO:0030655">
    <property type="term" value="P:beta-lactam antibiotic catabolic process"/>
    <property type="evidence" value="ECO:0007669"/>
    <property type="project" value="InterPro"/>
</dbReference>
<sequence length="290" mass="30577">MRIFTRLSLIVVPLCLTVSCGVASGSGPVVLEPVPGWTAPAEPTGAQPTGAGSRPGSIDPEAVRRAAVDAEPDTVLGAVVVDRVTGTLPLAIDSDRQFRSASLVKLLIAIDAVERDADEQDRERLATMLTLSDDMLASAFWMSGGGPDIVRRTSAAIGLTGTEPPDDPGRWGETLLTPADVARVYDHVLRLPAADRDLIVDALARTPRVAADGFDQHFGIPDGLASPWAVKQGWGNNDTTEVLHSTGLAGPQWRYIVVLLTEHPRAARWSDSARAVTSAAAALHGHLPGI</sequence>
<evidence type="ECO:0008006" key="5">
    <source>
        <dbReference type="Google" id="ProtNLM"/>
    </source>
</evidence>
<dbReference type="InterPro" id="IPR000871">
    <property type="entry name" value="Beta-lactam_class-A"/>
</dbReference>
<feature type="region of interest" description="Disordered" evidence="1">
    <location>
        <begin position="38"/>
        <end position="59"/>
    </location>
</feature>
<dbReference type="OrthoDB" id="4981298at2"/>
<protein>
    <recommendedName>
        <fullName evidence="5">Beta-lactamase class A</fullName>
    </recommendedName>
</protein>
<feature type="signal peptide" evidence="2">
    <location>
        <begin position="1"/>
        <end position="23"/>
    </location>
</feature>
<dbReference type="Proteomes" id="UP000185696">
    <property type="component" value="Unassembled WGS sequence"/>
</dbReference>